<reference evidence="5 6" key="1">
    <citation type="submission" date="2016-10" db="EMBL/GenBank/DDBJ databases">
        <authorList>
            <person name="Varghese N."/>
        </authorList>
    </citation>
    <scope>NUCLEOTIDE SEQUENCE [LARGE SCALE GENOMIC DNA]</scope>
</reference>
<dbReference type="InterPro" id="IPR040200">
    <property type="entry name" value="Mug57-like"/>
</dbReference>
<protein>
    <recommendedName>
        <fullName evidence="4">FAS1 domain-containing protein</fullName>
    </recommendedName>
</protein>
<accession>A0A1Y6LMH5</accession>
<evidence type="ECO:0000256" key="1">
    <source>
        <dbReference type="ARBA" id="ARBA00022729"/>
    </source>
</evidence>
<dbReference type="Gene3D" id="2.30.180.10">
    <property type="entry name" value="FAS1 domain"/>
    <property type="match status" value="1"/>
</dbReference>
<evidence type="ECO:0000259" key="4">
    <source>
        <dbReference type="PROSITE" id="PS50213"/>
    </source>
</evidence>
<name>A0A1Y6LMH5_ZYMTR</name>
<evidence type="ECO:0000256" key="3">
    <source>
        <dbReference type="SAM" id="SignalP"/>
    </source>
</evidence>
<proteinExistence type="predicted"/>
<dbReference type="Proteomes" id="UP000215453">
    <property type="component" value="Chromosome 5"/>
</dbReference>
<sequence>MPRLTPTRILLLSALVLAASTQARLLPPFSSHSHSNTPSRQQVQQPDQRPIMETTPGVQLPPSAPDALPAPSPNSSVILSDILGTQRTINIFAGFTRDISSISTRLDASSSNTTVLAPLNSAISALPHKPWEDPRDYAAMGTEAYEGKSGEDRAHRNLRRFAEAHVVPVSPWKEGEKVETLGGGKVWWEVGKDGVALVQPGGIVVERVVSRVANGEVWVLKGVLNYA</sequence>
<feature type="region of interest" description="Disordered" evidence="2">
    <location>
        <begin position="27"/>
        <end position="57"/>
    </location>
</feature>
<dbReference type="PROSITE" id="PS50213">
    <property type="entry name" value="FAS1"/>
    <property type="match status" value="1"/>
</dbReference>
<dbReference type="AlphaFoldDB" id="A0A1Y6LMH5"/>
<dbReference type="PANTHER" id="PTHR28156">
    <property type="entry name" value="FAS1 DOMAIN-CONTAINING PROTEIN YDR262W"/>
    <property type="match status" value="1"/>
</dbReference>
<dbReference type="PANTHER" id="PTHR28156:SF1">
    <property type="entry name" value="FAS1 DOMAIN-CONTAINING PROTEIN YDR262W"/>
    <property type="match status" value="1"/>
</dbReference>
<feature type="chain" id="PRO_5012961171" description="FAS1 domain-containing protein" evidence="3">
    <location>
        <begin position="24"/>
        <end position="227"/>
    </location>
</feature>
<dbReference type="EMBL" id="LT882680">
    <property type="protein sequence ID" value="SMY24630.1"/>
    <property type="molecule type" value="Genomic_DNA"/>
</dbReference>
<organism evidence="5 6">
    <name type="scientific">Zymoseptoria tritici ST99CH_1A5</name>
    <dbReference type="NCBI Taxonomy" id="1276529"/>
    <lineage>
        <taxon>Eukaryota</taxon>
        <taxon>Fungi</taxon>
        <taxon>Dikarya</taxon>
        <taxon>Ascomycota</taxon>
        <taxon>Pezizomycotina</taxon>
        <taxon>Dothideomycetes</taxon>
        <taxon>Dothideomycetidae</taxon>
        <taxon>Mycosphaerellales</taxon>
        <taxon>Mycosphaerellaceae</taxon>
        <taxon>Zymoseptoria</taxon>
    </lineage>
</organism>
<feature type="signal peptide" evidence="3">
    <location>
        <begin position="1"/>
        <end position="23"/>
    </location>
</feature>
<gene>
    <name evidence="5" type="ORF">ZT1A5_G6071</name>
</gene>
<evidence type="ECO:0000313" key="5">
    <source>
        <dbReference type="EMBL" id="SMY24630.1"/>
    </source>
</evidence>
<keyword evidence="1 3" id="KW-0732">Signal</keyword>
<evidence type="ECO:0000256" key="2">
    <source>
        <dbReference type="SAM" id="MobiDB-lite"/>
    </source>
</evidence>
<dbReference type="InterPro" id="IPR036378">
    <property type="entry name" value="FAS1_dom_sf"/>
</dbReference>
<evidence type="ECO:0000313" key="6">
    <source>
        <dbReference type="Proteomes" id="UP000215453"/>
    </source>
</evidence>
<feature type="domain" description="FAS1" evidence="4">
    <location>
        <begin position="76"/>
        <end position="224"/>
    </location>
</feature>
<feature type="compositionally biased region" description="Polar residues" evidence="2">
    <location>
        <begin position="30"/>
        <end position="47"/>
    </location>
</feature>
<dbReference type="InterPro" id="IPR000782">
    <property type="entry name" value="FAS1_domain"/>
</dbReference>
<dbReference type="SUPFAM" id="SSF82153">
    <property type="entry name" value="FAS1 domain"/>
    <property type="match status" value="1"/>
</dbReference>